<gene>
    <name evidence="3" type="primary">menB_2</name>
    <name evidence="3" type="ORF">PSEWESI4_04744</name>
</gene>
<evidence type="ECO:0000313" key="4">
    <source>
        <dbReference type="Proteomes" id="UP000583387"/>
    </source>
</evidence>
<dbReference type="InterPro" id="IPR051683">
    <property type="entry name" value="Enoyl-CoA_Hydratase/Isomerase"/>
</dbReference>
<dbReference type="AlphaFoldDB" id="A0A7U7IBU8"/>
<dbReference type="GO" id="GO:0008300">
    <property type="term" value="P:isoprenoid catabolic process"/>
    <property type="evidence" value="ECO:0007669"/>
    <property type="project" value="TreeGrafter"/>
</dbReference>
<comment type="similarity">
    <text evidence="1 2">Belongs to the enoyl-CoA hydratase/isomerase family.</text>
</comment>
<evidence type="ECO:0000313" key="3">
    <source>
        <dbReference type="EMBL" id="CAD5110421.1"/>
    </source>
</evidence>
<dbReference type="PANTHER" id="PTHR42964:SF1">
    <property type="entry name" value="POLYKETIDE BIOSYNTHESIS ENOYL-COA HYDRATASE PKSH-RELATED"/>
    <property type="match status" value="1"/>
</dbReference>
<name>A0A7U7IBU8_9GAMM</name>
<dbReference type="PROSITE" id="PS00166">
    <property type="entry name" value="ENOYL_COA_HYDRATASE"/>
    <property type="match status" value="1"/>
</dbReference>
<dbReference type="NCBIfam" id="NF004227">
    <property type="entry name" value="PRK05674.1"/>
    <property type="match status" value="1"/>
</dbReference>
<keyword evidence="3" id="KW-0456">Lyase</keyword>
<dbReference type="InterPro" id="IPR014748">
    <property type="entry name" value="Enoyl-CoA_hydra_C"/>
</dbReference>
<reference evidence="3 4" key="1">
    <citation type="submission" date="2020-08" db="EMBL/GenBank/DDBJ databases">
        <authorList>
            <person name="Criscuolo A."/>
        </authorList>
    </citation>
    <scope>NUCLEOTIDE SEQUENCE [LARGE SCALE GENOMIC DNA]</scope>
    <source>
        <strain evidence="3">CIP111764</strain>
    </source>
</reference>
<proteinExistence type="inferred from homology"/>
<accession>A0A7U7IBU8</accession>
<dbReference type="FunFam" id="3.90.226.10:FF:000066">
    <property type="entry name" value="Enoyl-CoA hydratase"/>
    <property type="match status" value="1"/>
</dbReference>
<dbReference type="GO" id="GO:0008935">
    <property type="term" value="F:1,4-dihydroxy-2-naphthoyl-CoA synthase activity"/>
    <property type="evidence" value="ECO:0007669"/>
    <property type="project" value="UniProtKB-EC"/>
</dbReference>
<dbReference type="InterPro" id="IPR001753">
    <property type="entry name" value="Enoyl-CoA_hydra/iso"/>
</dbReference>
<dbReference type="RefSeq" id="WP_187673726.1">
    <property type="nucleotide sequence ID" value="NZ_CAJFCI010000086.1"/>
</dbReference>
<dbReference type="Pfam" id="PF00378">
    <property type="entry name" value="ECH_1"/>
    <property type="match status" value="1"/>
</dbReference>
<dbReference type="CDD" id="cd06558">
    <property type="entry name" value="crotonase-like"/>
    <property type="match status" value="1"/>
</dbReference>
<organism evidence="3 4">
    <name type="scientific">Zestomonas carbonaria</name>
    <dbReference type="NCBI Taxonomy" id="2762745"/>
    <lineage>
        <taxon>Bacteria</taxon>
        <taxon>Pseudomonadati</taxon>
        <taxon>Pseudomonadota</taxon>
        <taxon>Gammaproteobacteria</taxon>
        <taxon>Pseudomonadales</taxon>
        <taxon>Pseudomonadaceae</taxon>
        <taxon>Zestomonas</taxon>
    </lineage>
</organism>
<dbReference type="Proteomes" id="UP000583387">
    <property type="component" value="Unassembled WGS sequence"/>
</dbReference>
<keyword evidence="4" id="KW-1185">Reference proteome</keyword>
<dbReference type="Gene3D" id="1.10.12.10">
    <property type="entry name" value="Lyase 2-enoyl-coa Hydratase, Chain A, domain 2"/>
    <property type="match status" value="1"/>
</dbReference>
<protein>
    <submittedName>
        <fullName evidence="3">1,4-dihydroxy-2-naphthoyl-CoA synthase</fullName>
        <ecNumber evidence="3">4.1.3.36</ecNumber>
    </submittedName>
</protein>
<sequence length="266" mass="28824">MTDFITIELEKDPRGIATLWLNRPEKNNAFNAETIRELILALDEVGADKAVRLLVLRGRGKHFCAGGDLAWMQQLGELDYNGNLADAQQLAELMYNLYHLKKPTLAVVQGAAFAGGLGLVSCCDLAIGADNAQFSLSEVRIGLAPATIAPFVAKAIGQRAAARYSLTAERFDGRRAVALGLLAECYPAEELEAQADAWIANLLLNSPAAMVACKALFHEVAGGELTPALRRYTESAIARIRMSPEGQEGLRAFLDKRKPAWQESQA</sequence>
<dbReference type="SUPFAM" id="SSF52096">
    <property type="entry name" value="ClpP/crotonase"/>
    <property type="match status" value="1"/>
</dbReference>
<dbReference type="EC" id="4.1.3.36" evidence="3"/>
<dbReference type="Gene3D" id="3.90.226.10">
    <property type="entry name" value="2-enoyl-CoA Hydratase, Chain A, domain 1"/>
    <property type="match status" value="1"/>
</dbReference>
<dbReference type="EMBL" id="CAJFCI010000086">
    <property type="protein sequence ID" value="CAD5110421.1"/>
    <property type="molecule type" value="Genomic_DNA"/>
</dbReference>
<dbReference type="InterPro" id="IPR029045">
    <property type="entry name" value="ClpP/crotonase-like_dom_sf"/>
</dbReference>
<comment type="caution">
    <text evidence="3">The sequence shown here is derived from an EMBL/GenBank/DDBJ whole genome shotgun (WGS) entry which is preliminary data.</text>
</comment>
<evidence type="ECO:0000256" key="1">
    <source>
        <dbReference type="ARBA" id="ARBA00005254"/>
    </source>
</evidence>
<dbReference type="InterPro" id="IPR018376">
    <property type="entry name" value="Enoyl-CoA_hyd/isom_CS"/>
</dbReference>
<dbReference type="PANTHER" id="PTHR42964">
    <property type="entry name" value="ENOYL-COA HYDRATASE"/>
    <property type="match status" value="1"/>
</dbReference>
<evidence type="ECO:0000256" key="2">
    <source>
        <dbReference type="RuleBase" id="RU003707"/>
    </source>
</evidence>